<dbReference type="PROSITE" id="PS50956">
    <property type="entry name" value="HTH_ASNC_2"/>
    <property type="match status" value="1"/>
</dbReference>
<name>A0AAX1UK88_CERSP</name>
<reference evidence="5 6" key="1">
    <citation type="submission" date="2018-08" db="EMBL/GenBank/DDBJ databases">
        <title>Draft genome sequence of Rhodobacter sphaeroides FY.</title>
        <authorList>
            <person name="Rayyan A."/>
            <person name="Meyer T.E."/>
            <person name="Kyndt J.A."/>
        </authorList>
    </citation>
    <scope>NUCLEOTIDE SEQUENCE [LARGE SCALE GENOMIC DNA]</scope>
    <source>
        <strain evidence="5 6">FY</strain>
    </source>
</reference>
<evidence type="ECO:0000313" key="5">
    <source>
        <dbReference type="EMBL" id="RHZ94258.1"/>
    </source>
</evidence>
<dbReference type="GO" id="GO:0006355">
    <property type="term" value="P:regulation of DNA-templated transcription"/>
    <property type="evidence" value="ECO:0007669"/>
    <property type="project" value="UniProtKB-ARBA"/>
</dbReference>
<dbReference type="SUPFAM" id="SSF46785">
    <property type="entry name" value="Winged helix' DNA-binding domain"/>
    <property type="match status" value="1"/>
</dbReference>
<dbReference type="SMART" id="SM00344">
    <property type="entry name" value="HTH_ASNC"/>
    <property type="match status" value="1"/>
</dbReference>
<sequence length="169" mass="18865">MAYAEIPETDARAPALDRIDRKILHELQRDCSLSLARLADRVGLSQTPCWKRIRRLEQSGVITGRVALVDPARIGLGLTVFVEIEAPDHGPGWRARFAEAVAALPEVVEVWRMAGEVDYLLKVVTADMPAFDAFYLRLTETTGPKNVTSKFAMERIRDTTVYPVNTTDP</sequence>
<accession>A0AAX1UK88</accession>
<keyword evidence="1" id="KW-0805">Transcription regulation</keyword>
<dbReference type="PRINTS" id="PR00033">
    <property type="entry name" value="HTHASNC"/>
</dbReference>
<dbReference type="PANTHER" id="PTHR30154">
    <property type="entry name" value="LEUCINE-RESPONSIVE REGULATORY PROTEIN"/>
    <property type="match status" value="1"/>
</dbReference>
<dbReference type="GeneID" id="4796474"/>
<dbReference type="GO" id="GO:0005829">
    <property type="term" value="C:cytosol"/>
    <property type="evidence" value="ECO:0007669"/>
    <property type="project" value="TreeGrafter"/>
</dbReference>
<keyword evidence="2" id="KW-0238">DNA-binding</keyword>
<dbReference type="InterPro" id="IPR011991">
    <property type="entry name" value="ArsR-like_HTH"/>
</dbReference>
<keyword evidence="3" id="KW-0804">Transcription</keyword>
<organism evidence="5 6">
    <name type="scientific">Cereibacter sphaeroides</name>
    <name type="common">Rhodobacter sphaeroides</name>
    <dbReference type="NCBI Taxonomy" id="1063"/>
    <lineage>
        <taxon>Bacteria</taxon>
        <taxon>Pseudomonadati</taxon>
        <taxon>Pseudomonadota</taxon>
        <taxon>Alphaproteobacteria</taxon>
        <taxon>Rhodobacterales</taxon>
        <taxon>Paracoccaceae</taxon>
        <taxon>Cereibacter</taxon>
    </lineage>
</organism>
<evidence type="ECO:0000313" key="6">
    <source>
        <dbReference type="Proteomes" id="UP000266305"/>
    </source>
</evidence>
<dbReference type="Gene3D" id="3.30.70.920">
    <property type="match status" value="1"/>
</dbReference>
<dbReference type="GO" id="GO:0043200">
    <property type="term" value="P:response to amino acid"/>
    <property type="evidence" value="ECO:0007669"/>
    <property type="project" value="TreeGrafter"/>
</dbReference>
<proteinExistence type="predicted"/>
<dbReference type="InterPro" id="IPR036390">
    <property type="entry name" value="WH_DNA-bd_sf"/>
</dbReference>
<evidence type="ECO:0000259" key="4">
    <source>
        <dbReference type="PROSITE" id="PS50956"/>
    </source>
</evidence>
<protein>
    <submittedName>
        <fullName evidence="5">Lrp/AsnC family transcriptional regulator</fullName>
    </submittedName>
</protein>
<dbReference type="Pfam" id="PF13412">
    <property type="entry name" value="HTH_24"/>
    <property type="match status" value="1"/>
</dbReference>
<evidence type="ECO:0000256" key="1">
    <source>
        <dbReference type="ARBA" id="ARBA00023015"/>
    </source>
</evidence>
<dbReference type="CDD" id="cd00090">
    <property type="entry name" value="HTH_ARSR"/>
    <property type="match status" value="1"/>
</dbReference>
<dbReference type="SUPFAM" id="SSF54909">
    <property type="entry name" value="Dimeric alpha+beta barrel"/>
    <property type="match status" value="1"/>
</dbReference>
<dbReference type="RefSeq" id="WP_002724653.1">
    <property type="nucleotide sequence ID" value="NZ_BJXO01000029.1"/>
</dbReference>
<dbReference type="Proteomes" id="UP000266305">
    <property type="component" value="Unassembled WGS sequence"/>
</dbReference>
<dbReference type="InterPro" id="IPR019888">
    <property type="entry name" value="Tscrpt_reg_AsnC-like"/>
</dbReference>
<gene>
    <name evidence="5" type="ORF">D1114_12745</name>
</gene>
<dbReference type="InterPro" id="IPR036388">
    <property type="entry name" value="WH-like_DNA-bd_sf"/>
</dbReference>
<dbReference type="InterPro" id="IPR011008">
    <property type="entry name" value="Dimeric_a/b-barrel"/>
</dbReference>
<dbReference type="EMBL" id="QWGP01000013">
    <property type="protein sequence ID" value="RHZ94258.1"/>
    <property type="molecule type" value="Genomic_DNA"/>
</dbReference>
<comment type="caution">
    <text evidence="5">The sequence shown here is derived from an EMBL/GenBank/DDBJ whole genome shotgun (WGS) entry which is preliminary data.</text>
</comment>
<dbReference type="InterPro" id="IPR019887">
    <property type="entry name" value="Tscrpt_reg_AsnC/Lrp_C"/>
</dbReference>
<dbReference type="PANTHER" id="PTHR30154:SF17">
    <property type="entry name" value="DNA-BINDING TRANSCRIPTIONAL ACTIVATOR DECR"/>
    <property type="match status" value="1"/>
</dbReference>
<feature type="domain" description="HTH asnC-type" evidence="4">
    <location>
        <begin position="16"/>
        <end position="77"/>
    </location>
</feature>
<dbReference type="GO" id="GO:0043565">
    <property type="term" value="F:sequence-specific DNA binding"/>
    <property type="evidence" value="ECO:0007669"/>
    <property type="project" value="InterPro"/>
</dbReference>
<dbReference type="Pfam" id="PF01037">
    <property type="entry name" value="AsnC_trans_reg"/>
    <property type="match status" value="1"/>
</dbReference>
<evidence type="ECO:0000256" key="2">
    <source>
        <dbReference type="ARBA" id="ARBA00023125"/>
    </source>
</evidence>
<dbReference type="AlphaFoldDB" id="A0AAX1UK88"/>
<dbReference type="InterPro" id="IPR000485">
    <property type="entry name" value="AsnC-type_HTH_dom"/>
</dbReference>
<evidence type="ECO:0000256" key="3">
    <source>
        <dbReference type="ARBA" id="ARBA00023163"/>
    </source>
</evidence>
<dbReference type="Gene3D" id="1.10.10.10">
    <property type="entry name" value="Winged helix-like DNA-binding domain superfamily/Winged helix DNA-binding domain"/>
    <property type="match status" value="1"/>
</dbReference>